<gene>
    <name evidence="1" type="ORF">G3I74_06080</name>
</gene>
<dbReference type="RefSeq" id="WP_164210694.1">
    <property type="nucleotide sequence ID" value="NZ_JAAGSC010000039.1"/>
</dbReference>
<dbReference type="InterPro" id="IPR021466">
    <property type="entry name" value="Put_rhamnosyl_transferase"/>
</dbReference>
<comment type="caution">
    <text evidence="1">The sequence shown here is derived from an EMBL/GenBank/DDBJ whole genome shotgun (WGS) entry which is preliminary data.</text>
</comment>
<dbReference type="Proteomes" id="UP000484885">
    <property type="component" value="Unassembled WGS sequence"/>
</dbReference>
<evidence type="ECO:0008006" key="3">
    <source>
        <dbReference type="Google" id="ProtNLM"/>
    </source>
</evidence>
<sequence>MSPSDRHDQLSFVFSIPLIPRARANDWNKVVLNLSLTLQSLQNQTDPDWMAVICGHETPDVPELNDPRIHALQTPQLPVESIAQGSTDKYRKRRHIASWLKQNDYCNVMIFGLDADDWVHYEFVRTCKRLTRSGIKGLLINAGYRVDFLSGRGEIISQNFFKGCGSCFVGQFGCEDLPESHADRKASYSQIACGHHARQGERAEKLGFSVGAVDWPCIAYTINHSESLRGLKTGGRIRSLMRHREQLSRKFMGKIIRDEFGVLPPVLERSRLMRSLHFVRYSSTVLFKRAIRVMKRIS</sequence>
<reference evidence="1 2" key="1">
    <citation type="submission" date="2020-02" db="EMBL/GenBank/DDBJ databases">
        <authorList>
            <person name="Zhang X.-Y."/>
        </authorList>
    </citation>
    <scope>NUCLEOTIDE SEQUENCE [LARGE SCALE GENOMIC DNA]</scope>
    <source>
        <strain evidence="1 2">C33</strain>
    </source>
</reference>
<keyword evidence="2" id="KW-1185">Reference proteome</keyword>
<proteinExistence type="predicted"/>
<dbReference type="AlphaFoldDB" id="A0A845UTY9"/>
<organism evidence="1 2">
    <name type="scientific">Wenzhouxiangella limi</name>
    <dbReference type="NCBI Taxonomy" id="2707351"/>
    <lineage>
        <taxon>Bacteria</taxon>
        <taxon>Pseudomonadati</taxon>
        <taxon>Pseudomonadota</taxon>
        <taxon>Gammaproteobacteria</taxon>
        <taxon>Chromatiales</taxon>
        <taxon>Wenzhouxiangellaceae</taxon>
        <taxon>Wenzhouxiangella</taxon>
    </lineage>
</organism>
<evidence type="ECO:0000313" key="2">
    <source>
        <dbReference type="Proteomes" id="UP000484885"/>
    </source>
</evidence>
<dbReference type="Pfam" id="PF11316">
    <property type="entry name" value="Rhamno_transf"/>
    <property type="match status" value="1"/>
</dbReference>
<protein>
    <recommendedName>
        <fullName evidence="3">Glycosyltransferase 2-like domain-containing protein</fullName>
    </recommendedName>
</protein>
<accession>A0A845UTY9</accession>
<name>A0A845UTY9_9GAMM</name>
<evidence type="ECO:0000313" key="1">
    <source>
        <dbReference type="EMBL" id="NDY95293.1"/>
    </source>
</evidence>
<dbReference type="EMBL" id="JAAGSC010000039">
    <property type="protein sequence ID" value="NDY95293.1"/>
    <property type="molecule type" value="Genomic_DNA"/>
</dbReference>